<dbReference type="EMBL" id="QHLQ01000016">
    <property type="protein sequence ID" value="NIZ62340.1"/>
    <property type="molecule type" value="Genomic_DNA"/>
</dbReference>
<keyword evidence="4" id="KW-1185">Reference proteome</keyword>
<protein>
    <recommendedName>
        <fullName evidence="2">Tyr recombinase domain-containing protein</fullName>
    </recommendedName>
</protein>
<dbReference type="Gene3D" id="1.10.443.10">
    <property type="entry name" value="Intergrase catalytic core"/>
    <property type="match status" value="1"/>
</dbReference>
<dbReference type="Proteomes" id="UP001429564">
    <property type="component" value="Unassembled WGS sequence"/>
</dbReference>
<dbReference type="SUPFAM" id="SSF56349">
    <property type="entry name" value="DNA breaking-rejoining enzymes"/>
    <property type="match status" value="1"/>
</dbReference>
<sequence length="710" mass="80337">MTHIDALKCYLTDTSESMRSLSLRAGLGAKAVSDILNGSSKRPTCQTLSRLSQAIGQKLEVSETNDPQTYAELFVALEGKAKSGDARAPRLVRRLKWLLRKTGWVKQTKPVCRREVIELFEGSTAATFDLSVGSFSTYKSEVLAAIGEVEPPMRPRGINDIEGLYFDLHGQIRDSNYPLDLKNACGSFLVFLHENDIQPQEISTDVLTRYYEYRLAVSPKGARQCCKHVKRMTALLGKLNADVQFQSLGFRSVAHPFGDRRDKFGVDDGIVAPLLKEFDEKVTPWVTGKVSRDGLSREAFVRELDEEDAKGIAQADLKKAKLAMFTRQVTEKRKSDTKKRKAKFTNRGFLVGNQIWSQRTLGVRRGYIVACSKALFANSGFQITNIYELTDPEVVEAIAISLEGAQDADEFGSEYVPGILKALVKIARDFVVRDAEEVEEIANLIDAYQTGRTGIAPRNKAKLQEFTSKRIDRFLSVSDAVVRDLNHEVDRKRIAVKKETGRLPARKDVFDDQMVRDVMVAVAHDIMLARAPRSENLLAIELSWIGWRQDKARIVVPSALVKHRDNSDLDLVIPLGERQSRLLRLYIDELREKALMPGDEKNPYLFPRQPGGVFVPNHYNANLLKRLCKRVHEVVGVKINPHLYRHLIGWMWLRDDTSRLPDVQKILGHKSLETTLDYYAEIDEEISLQHWNDFLNAKDEKKDKKKNGTG</sequence>
<dbReference type="Pfam" id="PF00589">
    <property type="entry name" value="Phage_integrase"/>
    <property type="match status" value="1"/>
</dbReference>
<keyword evidence="1" id="KW-0233">DNA recombination</keyword>
<gene>
    <name evidence="3" type="ORF">DL239_15310</name>
</gene>
<evidence type="ECO:0000256" key="1">
    <source>
        <dbReference type="ARBA" id="ARBA00023172"/>
    </source>
</evidence>
<comment type="caution">
    <text evidence="3">The sequence shown here is derived from an EMBL/GenBank/DDBJ whole genome shotgun (WGS) entry which is preliminary data.</text>
</comment>
<accession>A0ABX0WDI6</accession>
<name>A0ABX0WDI6_9RHOB</name>
<dbReference type="CDD" id="cd00397">
    <property type="entry name" value="DNA_BRE_C"/>
    <property type="match status" value="1"/>
</dbReference>
<dbReference type="InterPro" id="IPR002104">
    <property type="entry name" value="Integrase_catalytic"/>
</dbReference>
<feature type="domain" description="Tyr recombinase" evidence="2">
    <location>
        <begin position="489"/>
        <end position="692"/>
    </location>
</feature>
<evidence type="ECO:0000313" key="3">
    <source>
        <dbReference type="EMBL" id="NIZ62340.1"/>
    </source>
</evidence>
<reference evidence="3 4" key="1">
    <citation type="submission" date="2018-05" db="EMBL/GenBank/DDBJ databases">
        <authorList>
            <person name="Zhang Y.-J."/>
        </authorList>
    </citation>
    <scope>NUCLEOTIDE SEQUENCE [LARGE SCALE GENOMIC DNA]</scope>
    <source>
        <strain evidence="3 4">CY04</strain>
    </source>
</reference>
<dbReference type="InterPro" id="IPR011010">
    <property type="entry name" value="DNA_brk_join_enz"/>
</dbReference>
<evidence type="ECO:0000313" key="4">
    <source>
        <dbReference type="Proteomes" id="UP001429564"/>
    </source>
</evidence>
<dbReference type="InterPro" id="IPR013762">
    <property type="entry name" value="Integrase-like_cat_sf"/>
</dbReference>
<dbReference type="PROSITE" id="PS51898">
    <property type="entry name" value="TYR_RECOMBINASE"/>
    <property type="match status" value="1"/>
</dbReference>
<proteinExistence type="predicted"/>
<evidence type="ECO:0000259" key="2">
    <source>
        <dbReference type="PROSITE" id="PS51898"/>
    </source>
</evidence>
<dbReference type="RefSeq" id="WP_167684964.1">
    <property type="nucleotide sequence ID" value="NZ_QHLQ01000016.1"/>
</dbReference>
<organism evidence="3 4">
    <name type="scientific">Parasedimentitalea denitrificans</name>
    <dbReference type="NCBI Taxonomy" id="2211118"/>
    <lineage>
        <taxon>Bacteria</taxon>
        <taxon>Pseudomonadati</taxon>
        <taxon>Pseudomonadota</taxon>
        <taxon>Alphaproteobacteria</taxon>
        <taxon>Rhodobacterales</taxon>
        <taxon>Paracoccaceae</taxon>
        <taxon>Parasedimentitalea</taxon>
    </lineage>
</organism>